<dbReference type="EMBL" id="JAVRBK010000004">
    <property type="protein sequence ID" value="KAK5645187.1"/>
    <property type="molecule type" value="Genomic_DNA"/>
</dbReference>
<dbReference type="GO" id="GO:0055088">
    <property type="term" value="P:lipid homeostasis"/>
    <property type="evidence" value="ECO:0007669"/>
    <property type="project" value="TreeGrafter"/>
</dbReference>
<dbReference type="PANTHER" id="PTHR10909">
    <property type="entry name" value="ELECTRON TRANSPORT OXIDOREDUCTASE"/>
    <property type="match status" value="1"/>
</dbReference>
<evidence type="ECO:0000313" key="12">
    <source>
        <dbReference type="Proteomes" id="UP001329430"/>
    </source>
</evidence>
<name>A0AAN7ZJQ4_9COLE</name>
<evidence type="ECO:0000256" key="1">
    <source>
        <dbReference type="ARBA" id="ARBA00001974"/>
    </source>
</evidence>
<comment type="similarity">
    <text evidence="3">Belongs to the acyl-CoA oxidase family.</text>
</comment>
<dbReference type="InterPro" id="IPR055060">
    <property type="entry name" value="ACOX_C_alpha1"/>
</dbReference>
<dbReference type="AlphaFoldDB" id="A0AAN7ZJQ4"/>
<evidence type="ECO:0000259" key="9">
    <source>
        <dbReference type="Pfam" id="PF01756"/>
    </source>
</evidence>
<keyword evidence="8" id="KW-0443">Lipid metabolism</keyword>
<accession>A0AAN7ZJQ4</accession>
<dbReference type="InterPro" id="IPR036250">
    <property type="entry name" value="AcylCo_DH-like_C"/>
</dbReference>
<dbReference type="InterPro" id="IPR002655">
    <property type="entry name" value="Acyl-CoA_oxidase_C"/>
</dbReference>
<sequence length="420" mass="47987">MFHDYHIPKSNLLDKVADVSNDGTYIPRITEKHKQFGILMGILLSGRIRALGITTVLLRNALSIAIRYATCVEPSGVLENQSQQIRLIPWLAVTYISHIMHNYLDNIDSQLNSSVDLMDEKLILELHALSSATKPVITWLARDGIQTCKEMCKTYGHLKGSCLADLYNLNDPMYTLEGDNNVLIQQTANWLLKLYEGVLKGDSINFPLSSVNFIKDAGQILNQKFNVSCHTNFSHPQNIVTYYEWLTCYILKETFEKQQFLSQSKLNGFWIKNDSQVYFCRTLGTAYIMVFFVKRFKELVLNAPDHATKTVLLKLLSLYGLWNLQKYIHYFYQGGYATTTNFAQLTEEAILMLCSDLKDDAVSLVDAISPPDFLVNSVFGYSDGNVYKRLECTITHTPGTFSNVNWRNNLSKWKYQLSKL</sequence>
<dbReference type="PANTHER" id="PTHR10909:SF390">
    <property type="entry name" value="PEROXISOMAL ACYL-COENZYME A OXIDASE 3"/>
    <property type="match status" value="1"/>
</dbReference>
<proteinExistence type="inferred from homology"/>
<keyword evidence="12" id="KW-1185">Reference proteome</keyword>
<dbReference type="FunFam" id="1.20.140.10:FF:000007">
    <property type="entry name" value="Acyl-coenzyme A oxidase"/>
    <property type="match status" value="1"/>
</dbReference>
<evidence type="ECO:0000256" key="4">
    <source>
        <dbReference type="ARBA" id="ARBA00022630"/>
    </source>
</evidence>
<evidence type="ECO:0000256" key="8">
    <source>
        <dbReference type="ARBA" id="ARBA00023098"/>
    </source>
</evidence>
<organism evidence="11 12">
    <name type="scientific">Pyrocoelia pectoralis</name>
    <dbReference type="NCBI Taxonomy" id="417401"/>
    <lineage>
        <taxon>Eukaryota</taxon>
        <taxon>Metazoa</taxon>
        <taxon>Ecdysozoa</taxon>
        <taxon>Arthropoda</taxon>
        <taxon>Hexapoda</taxon>
        <taxon>Insecta</taxon>
        <taxon>Pterygota</taxon>
        <taxon>Neoptera</taxon>
        <taxon>Endopterygota</taxon>
        <taxon>Coleoptera</taxon>
        <taxon>Polyphaga</taxon>
        <taxon>Elateriformia</taxon>
        <taxon>Elateroidea</taxon>
        <taxon>Lampyridae</taxon>
        <taxon>Lampyrinae</taxon>
        <taxon>Pyrocoelia</taxon>
    </lineage>
</organism>
<dbReference type="GO" id="GO:0016402">
    <property type="term" value="F:pristanoyl-CoA oxidase activity"/>
    <property type="evidence" value="ECO:0007669"/>
    <property type="project" value="TreeGrafter"/>
</dbReference>
<reference evidence="11 12" key="1">
    <citation type="journal article" date="2024" name="Insects">
        <title>An Improved Chromosome-Level Genome Assembly of the Firefly Pyrocoelia pectoralis.</title>
        <authorList>
            <person name="Fu X."/>
            <person name="Meyer-Rochow V.B."/>
            <person name="Ballantyne L."/>
            <person name="Zhu X."/>
        </authorList>
    </citation>
    <scope>NUCLEOTIDE SEQUENCE [LARGE SCALE GENOMIC DNA]</scope>
    <source>
        <strain evidence="11">XCY_ONT2</strain>
    </source>
</reference>
<evidence type="ECO:0008006" key="13">
    <source>
        <dbReference type="Google" id="ProtNLM"/>
    </source>
</evidence>
<dbReference type="SUPFAM" id="SSF47203">
    <property type="entry name" value="Acyl-CoA dehydrogenase C-terminal domain-like"/>
    <property type="match status" value="2"/>
</dbReference>
<dbReference type="GO" id="GO:0033540">
    <property type="term" value="P:fatty acid beta-oxidation using acyl-CoA oxidase"/>
    <property type="evidence" value="ECO:0007669"/>
    <property type="project" value="TreeGrafter"/>
</dbReference>
<dbReference type="GO" id="GO:0005504">
    <property type="term" value="F:fatty acid binding"/>
    <property type="evidence" value="ECO:0007669"/>
    <property type="project" value="TreeGrafter"/>
</dbReference>
<feature type="domain" description="Acyl-CoA oxidase C-alpha1" evidence="10">
    <location>
        <begin position="42"/>
        <end position="192"/>
    </location>
</feature>
<keyword evidence="4" id="KW-0285">Flavoprotein</keyword>
<evidence type="ECO:0000313" key="11">
    <source>
        <dbReference type="EMBL" id="KAK5645187.1"/>
    </source>
</evidence>
<evidence type="ECO:0000259" key="10">
    <source>
        <dbReference type="Pfam" id="PF22924"/>
    </source>
</evidence>
<dbReference type="GO" id="GO:0071949">
    <property type="term" value="F:FAD binding"/>
    <property type="evidence" value="ECO:0007669"/>
    <property type="project" value="InterPro"/>
</dbReference>
<evidence type="ECO:0000256" key="7">
    <source>
        <dbReference type="ARBA" id="ARBA00023002"/>
    </source>
</evidence>
<dbReference type="GO" id="GO:0005777">
    <property type="term" value="C:peroxisome"/>
    <property type="evidence" value="ECO:0007669"/>
    <property type="project" value="InterPro"/>
</dbReference>
<keyword evidence="5" id="KW-0274">FAD</keyword>
<dbReference type="InterPro" id="IPR012258">
    <property type="entry name" value="Acyl-CoA_oxidase"/>
</dbReference>
<keyword evidence="7" id="KW-0560">Oxidoreductase</keyword>
<comment type="caution">
    <text evidence="11">The sequence shown here is derived from an EMBL/GenBank/DDBJ whole genome shotgun (WGS) entry which is preliminary data.</text>
</comment>
<evidence type="ECO:0000256" key="2">
    <source>
        <dbReference type="ARBA" id="ARBA00005189"/>
    </source>
</evidence>
<evidence type="ECO:0000256" key="5">
    <source>
        <dbReference type="ARBA" id="ARBA00022827"/>
    </source>
</evidence>
<comment type="pathway">
    <text evidence="2">Lipid metabolism.</text>
</comment>
<feature type="domain" description="Acyl-CoA oxidase C-terminal" evidence="9">
    <location>
        <begin position="236"/>
        <end position="402"/>
    </location>
</feature>
<evidence type="ECO:0000256" key="6">
    <source>
        <dbReference type="ARBA" id="ARBA00022832"/>
    </source>
</evidence>
<dbReference type="Pfam" id="PF01756">
    <property type="entry name" value="ACOX"/>
    <property type="match status" value="1"/>
</dbReference>
<evidence type="ECO:0000256" key="3">
    <source>
        <dbReference type="ARBA" id="ARBA00006288"/>
    </source>
</evidence>
<comment type="cofactor">
    <cofactor evidence="1">
        <name>FAD</name>
        <dbReference type="ChEBI" id="CHEBI:57692"/>
    </cofactor>
</comment>
<keyword evidence="6" id="KW-0276">Fatty acid metabolism</keyword>
<protein>
    <recommendedName>
        <fullName evidence="13">Acyl-CoA oxidase</fullName>
    </recommendedName>
</protein>
<gene>
    <name evidence="11" type="ORF">RI129_006487</name>
</gene>
<dbReference type="Gene3D" id="1.20.140.10">
    <property type="entry name" value="Butyryl-CoA Dehydrogenase, subunit A, domain 3"/>
    <property type="match status" value="2"/>
</dbReference>
<dbReference type="Pfam" id="PF22924">
    <property type="entry name" value="ACOX_C_alpha1"/>
    <property type="match status" value="1"/>
</dbReference>
<dbReference type="Proteomes" id="UP001329430">
    <property type="component" value="Chromosome 4"/>
</dbReference>